<dbReference type="EMBL" id="CACRXK020021329">
    <property type="protein sequence ID" value="CAB4035738.1"/>
    <property type="molecule type" value="Genomic_DNA"/>
</dbReference>
<name>A0A7D9LLJ3_PARCT</name>
<feature type="non-terminal residue" evidence="1">
    <location>
        <position position="65"/>
    </location>
</feature>
<comment type="caution">
    <text evidence="1">The sequence shown here is derived from an EMBL/GenBank/DDBJ whole genome shotgun (WGS) entry which is preliminary data.</text>
</comment>
<gene>
    <name evidence="1" type="ORF">PACLA_8A004620</name>
</gene>
<organism evidence="1 2">
    <name type="scientific">Paramuricea clavata</name>
    <name type="common">Red gorgonian</name>
    <name type="synonym">Violescent sea-whip</name>
    <dbReference type="NCBI Taxonomy" id="317549"/>
    <lineage>
        <taxon>Eukaryota</taxon>
        <taxon>Metazoa</taxon>
        <taxon>Cnidaria</taxon>
        <taxon>Anthozoa</taxon>
        <taxon>Octocorallia</taxon>
        <taxon>Malacalcyonacea</taxon>
        <taxon>Plexauridae</taxon>
        <taxon>Paramuricea</taxon>
    </lineage>
</organism>
<evidence type="ECO:0000313" key="2">
    <source>
        <dbReference type="Proteomes" id="UP001152795"/>
    </source>
</evidence>
<feature type="non-terminal residue" evidence="1">
    <location>
        <position position="1"/>
    </location>
</feature>
<protein>
    <submittedName>
        <fullName evidence="1">Uncharacterized protein</fullName>
    </submittedName>
</protein>
<proteinExistence type="predicted"/>
<reference evidence="1" key="1">
    <citation type="submission" date="2020-04" db="EMBL/GenBank/DDBJ databases">
        <authorList>
            <person name="Alioto T."/>
            <person name="Alioto T."/>
            <person name="Gomez Garrido J."/>
        </authorList>
    </citation>
    <scope>NUCLEOTIDE SEQUENCE</scope>
    <source>
        <strain evidence="1">A484AB</strain>
    </source>
</reference>
<dbReference type="Proteomes" id="UP001152795">
    <property type="component" value="Unassembled WGS sequence"/>
</dbReference>
<sequence>SCGSNGFKCPLKSICVRAYTASGSCICQFGKLPGEPLQPDPATKNQKMPQSITNVDAVLQCQQNG</sequence>
<dbReference type="AlphaFoldDB" id="A0A7D9LLJ3"/>
<keyword evidence="2" id="KW-1185">Reference proteome</keyword>
<accession>A0A7D9LLJ3</accession>
<evidence type="ECO:0000313" key="1">
    <source>
        <dbReference type="EMBL" id="CAB4035738.1"/>
    </source>
</evidence>